<protein>
    <submittedName>
        <fullName evidence="2">ATP-binding protein</fullName>
    </submittedName>
</protein>
<reference evidence="2 3" key="1">
    <citation type="journal article" date="2016" name="Nat. Commun.">
        <title>Thousands of microbial genomes shed light on interconnected biogeochemical processes in an aquifer system.</title>
        <authorList>
            <person name="Anantharaman K."/>
            <person name="Brown C.T."/>
            <person name="Hug L.A."/>
            <person name="Sharon I."/>
            <person name="Castelle C.J."/>
            <person name="Probst A.J."/>
            <person name="Thomas B.C."/>
            <person name="Singh A."/>
            <person name="Wilkins M.J."/>
            <person name="Karaoz U."/>
            <person name="Brodie E.L."/>
            <person name="Williams K.H."/>
            <person name="Hubbard S.S."/>
            <person name="Banfield J.F."/>
        </authorList>
    </citation>
    <scope>NUCLEOTIDE SEQUENCE [LARGE SCALE GENOMIC DNA]</scope>
</reference>
<keyword evidence="2" id="KW-0067">ATP-binding</keyword>
<dbReference type="Proteomes" id="UP000179360">
    <property type="component" value="Unassembled WGS sequence"/>
</dbReference>
<evidence type="ECO:0000259" key="1">
    <source>
        <dbReference type="Pfam" id="PF01902"/>
    </source>
</evidence>
<dbReference type="InterPro" id="IPR014729">
    <property type="entry name" value="Rossmann-like_a/b/a_fold"/>
</dbReference>
<dbReference type="Gene3D" id="3.90.1490.10">
    <property type="entry name" value="putative n-type atp pyrophosphatase, domain 2"/>
    <property type="match status" value="1"/>
</dbReference>
<dbReference type="Gene3D" id="3.40.50.620">
    <property type="entry name" value="HUPs"/>
    <property type="match status" value="1"/>
</dbReference>
<dbReference type="GO" id="GO:0005524">
    <property type="term" value="F:ATP binding"/>
    <property type="evidence" value="ECO:0007669"/>
    <property type="project" value="UniProtKB-KW"/>
</dbReference>
<organism evidence="2 3">
    <name type="scientific">Candidatus Muproteobacteria bacterium RIFCSPHIGHO2_01_FULL_65_16</name>
    <dbReference type="NCBI Taxonomy" id="1817764"/>
    <lineage>
        <taxon>Bacteria</taxon>
        <taxon>Pseudomonadati</taxon>
        <taxon>Pseudomonadota</taxon>
        <taxon>Candidatus Muproteobacteria</taxon>
    </lineage>
</organism>
<dbReference type="AlphaFoldDB" id="A0A1F6TIX8"/>
<dbReference type="EMBL" id="MFSY01000097">
    <property type="protein sequence ID" value="OGI45084.1"/>
    <property type="molecule type" value="Genomic_DNA"/>
</dbReference>
<accession>A0A1F6TIX8</accession>
<dbReference type="InterPro" id="IPR002761">
    <property type="entry name" value="Diphthami_syn_dom"/>
</dbReference>
<feature type="domain" description="Diphthamide synthase" evidence="1">
    <location>
        <begin position="9"/>
        <end position="206"/>
    </location>
</feature>
<evidence type="ECO:0000313" key="3">
    <source>
        <dbReference type="Proteomes" id="UP000179360"/>
    </source>
</evidence>
<proteinExistence type="predicted"/>
<comment type="caution">
    <text evidence="2">The sequence shown here is derived from an EMBL/GenBank/DDBJ whole genome shotgun (WGS) entry which is preliminary data.</text>
</comment>
<dbReference type="Pfam" id="PF01902">
    <property type="entry name" value="Diphthami_syn_2"/>
    <property type="match status" value="1"/>
</dbReference>
<evidence type="ECO:0000313" key="2">
    <source>
        <dbReference type="EMBL" id="OGI45084.1"/>
    </source>
</evidence>
<keyword evidence="2" id="KW-0547">Nucleotide-binding</keyword>
<gene>
    <name evidence="2" type="ORF">A2637_03835</name>
</gene>
<name>A0A1F6TIX8_9PROT</name>
<dbReference type="STRING" id="1817764.A2637_03835"/>
<sequence>MTKPRLLLSWSSGKDSAWALHTLRQSRRYDIVGLVTTVNESFNRVAMHGVRAELLAAQADAAGLPLWPVPLPHPCPNDEYETRMRALIERAVAEGVTHMAFGDLFLPDVRAYRERQLAGTGITPVFPLWGRDTAQLARAMLAAGLRAILTCVDPKRLPAALAGRAFDERLLAELPAGADCCGENGEFHTFCHAGPMFARPIGVKTGPVVERDGFVFADVLPAEEPGERGGGGAAGGLMGG</sequence>
<dbReference type="SUPFAM" id="SSF52402">
    <property type="entry name" value="Adenine nucleotide alpha hydrolases-like"/>
    <property type="match status" value="1"/>
</dbReference>